<sequence>MWFKINWRFLVKLSAVAIVALIAVHFTHRWQVRQQVGAFLRLADAARDAKDGDEKAAEREIAYLKRYVMARPNENDVRERLGRLLCTSAKSGKDMLEGYLVVQDILRRDPARDELRRFAIDFALNRLGLYTEALADVEILLDKRKGDGELKALEARCFVQAKIYDKAKHSYLAAIEVRPDLLDAYTGLAAVLRVELKQAKEADKVVVMLFKNNQENFRAHLLIADYWRTFWGLGQSAFESASLVAAAQKLKEHAEVADAIANAVEVAKRLAPDNLDVILAVSDVSRFRSYKLARSPDKEDRDKAAAAFTEAHGILKAGLVKYPQAPALYLALAARESEQRQEKDPATVIKDGLEAIPDSPPLTQALLGYQILAGDAPGASETLGKLKGRGLTPTQAELYEGRILILRSEWYEAAAALERVRTTTVDNPALEREANLYLGRCYEQLGIKDRRLDAFNRAVPVDTTDALWVPALLGVAEAETALGKTDAALQVYMKLQTQAPGVWLQVARLQMLKALQTPADKNRNWRDTEEALKNAEQILPKSTDVRLLRATLLATQGNAAEARTRLEVLKSERPKDAAVWIALAAQDQHDGKPKQALETLNAAEKEIGDSHTLRLARAKLWVDVKEPELSQKLQTLASDLHKFSPEQQRFLLSGLAELATATVTGPLGGQLWDRVAELRQFDLGVQLTRFDLAVRSGDESKIASVLEKIREIDGEAGSAARLSRALVLIWRAQNKKEPAGLNEADLLLAGLERERSGRARVVFAQALVDDLRGQPSALAKYQKAVEAGETSPDALRRLIELLHAAGRSKEAESYLAKLPKEALANSSMLRLAAELSLPTNKALAITYAERTIPDNSTNPAEYIWQGQIFSRAGDATKAEAAFRKATAVRPDALDGWLVLIEHQTLTQGKKDKNEGERTFDEAKDKVAKAERTLFLALAHTILGKGDKAAEAYKQARVERPTDLRTLQAEADFLFKYAKYDKDGHSTEAVEAYRRVLALSTASPADKDAARQRIVLILASSPNYAVSRQALLELGAAQDDRRSRLMALAFQRDRASRLEAIGMLEADRKGTERGLTPEDQFLLAQLYRMVGDRSQVRLVMSNLLEKNGEVPLYVRFYGSWLLLIGDSRAAEEWVKRLGALQPDAFGTAELQARLAAAKGKGDLAAARNIIVPRADRPGAPVQAVATICESIKLYEDAERLFQRATDRAKEKRPEAPLVLAGFYGRRGRTADALRICDEVRKAVPAATALAGKFAVEALYSNPVSAPADTNRVADWLDEAAKKADAKTKAILVQLLASVRNLQGNYAEAMRLYRDAIDTNKDDVLALNNLAFLVSAQEKNHDEALRLIKRAQGAGGTLPELLDTEALILLQKKDFGAARRLLETVTVEDPSGTAYYHLAQVELAAGDRKLEAKRAWQQAEDFGIKLADLHPLERAEFERVSALLK</sequence>
<dbReference type="Proteomes" id="UP000676565">
    <property type="component" value="Unassembled WGS sequence"/>
</dbReference>
<name>A0ABS5C3D9_9BACT</name>
<keyword evidence="3" id="KW-1185">Reference proteome</keyword>
<dbReference type="EMBL" id="JAGKQQ010000002">
    <property type="protein sequence ID" value="MBP3960487.1"/>
    <property type="molecule type" value="Genomic_DNA"/>
</dbReference>
<dbReference type="SMART" id="SM00028">
    <property type="entry name" value="TPR"/>
    <property type="match status" value="7"/>
</dbReference>
<comment type="caution">
    <text evidence="2">The sequence shown here is derived from an EMBL/GenBank/DDBJ whole genome shotgun (WGS) entry which is preliminary data.</text>
</comment>
<proteinExistence type="predicted"/>
<accession>A0ABS5C3D9</accession>
<dbReference type="InterPro" id="IPR011990">
    <property type="entry name" value="TPR-like_helical_dom_sf"/>
</dbReference>
<gene>
    <name evidence="2" type="ORF">J8F10_35120</name>
</gene>
<evidence type="ECO:0000313" key="3">
    <source>
        <dbReference type="Proteomes" id="UP000676565"/>
    </source>
</evidence>
<dbReference type="SUPFAM" id="SSF48452">
    <property type="entry name" value="TPR-like"/>
    <property type="match status" value="5"/>
</dbReference>
<evidence type="ECO:0000313" key="2">
    <source>
        <dbReference type="EMBL" id="MBP3960487.1"/>
    </source>
</evidence>
<keyword evidence="1" id="KW-0802">TPR repeat</keyword>
<feature type="repeat" description="TPR" evidence="1">
    <location>
        <begin position="859"/>
        <end position="892"/>
    </location>
</feature>
<dbReference type="InterPro" id="IPR019734">
    <property type="entry name" value="TPR_rpt"/>
</dbReference>
<dbReference type="RefSeq" id="WP_210662599.1">
    <property type="nucleotide sequence ID" value="NZ_JAGKQQ010000002.1"/>
</dbReference>
<dbReference type="Gene3D" id="1.25.40.10">
    <property type="entry name" value="Tetratricopeptide repeat domain"/>
    <property type="match status" value="6"/>
</dbReference>
<evidence type="ECO:0000256" key="1">
    <source>
        <dbReference type="PROSITE-ProRule" id="PRU00339"/>
    </source>
</evidence>
<reference evidence="2 3" key="1">
    <citation type="submission" date="2021-04" db="EMBL/GenBank/DDBJ databases">
        <authorList>
            <person name="Ivanova A."/>
        </authorList>
    </citation>
    <scope>NUCLEOTIDE SEQUENCE [LARGE SCALE GENOMIC DNA]</scope>
    <source>
        <strain evidence="2 3">G18</strain>
    </source>
</reference>
<dbReference type="PROSITE" id="PS50005">
    <property type="entry name" value="TPR"/>
    <property type="match status" value="1"/>
</dbReference>
<dbReference type="PANTHER" id="PTHR12558:SF13">
    <property type="entry name" value="CELL DIVISION CYCLE PROTEIN 27 HOMOLOG"/>
    <property type="match status" value="1"/>
</dbReference>
<organism evidence="2 3">
    <name type="scientific">Gemmata palustris</name>
    <dbReference type="NCBI Taxonomy" id="2822762"/>
    <lineage>
        <taxon>Bacteria</taxon>
        <taxon>Pseudomonadati</taxon>
        <taxon>Planctomycetota</taxon>
        <taxon>Planctomycetia</taxon>
        <taxon>Gemmatales</taxon>
        <taxon>Gemmataceae</taxon>
        <taxon>Gemmata</taxon>
    </lineage>
</organism>
<dbReference type="Pfam" id="PF14559">
    <property type="entry name" value="TPR_19"/>
    <property type="match status" value="1"/>
</dbReference>
<protein>
    <submittedName>
        <fullName evidence="2">Tetratricopeptide repeat protein</fullName>
    </submittedName>
</protein>
<dbReference type="PANTHER" id="PTHR12558">
    <property type="entry name" value="CELL DIVISION CYCLE 16,23,27"/>
    <property type="match status" value="1"/>
</dbReference>